<organism evidence="2 3">
    <name type="scientific">Colletotrichum phormii</name>
    <dbReference type="NCBI Taxonomy" id="359342"/>
    <lineage>
        <taxon>Eukaryota</taxon>
        <taxon>Fungi</taxon>
        <taxon>Dikarya</taxon>
        <taxon>Ascomycota</taxon>
        <taxon>Pezizomycotina</taxon>
        <taxon>Sordariomycetes</taxon>
        <taxon>Hypocreomycetidae</taxon>
        <taxon>Glomerellales</taxon>
        <taxon>Glomerellaceae</taxon>
        <taxon>Colletotrichum</taxon>
        <taxon>Colletotrichum acutatum species complex</taxon>
    </lineage>
</organism>
<accession>A0AAI9ZXE6</accession>
<keyword evidence="1" id="KW-1133">Transmembrane helix</keyword>
<evidence type="ECO:0000313" key="2">
    <source>
        <dbReference type="EMBL" id="KAK1639946.1"/>
    </source>
</evidence>
<dbReference type="AlphaFoldDB" id="A0AAI9ZXE6"/>
<dbReference type="GeneID" id="85467209"/>
<evidence type="ECO:0000313" key="3">
    <source>
        <dbReference type="Proteomes" id="UP001243989"/>
    </source>
</evidence>
<dbReference type="EMBL" id="JAHMHQ010000005">
    <property type="protein sequence ID" value="KAK1639946.1"/>
    <property type="molecule type" value="Genomic_DNA"/>
</dbReference>
<keyword evidence="3" id="KW-1185">Reference proteome</keyword>
<sequence>MLLRVWFDPFCFFFLFLSLRLIPFGPLRLPQGRNDRRALGLEASETADPLLFNNRQLGSVEPAWYLLLFQSTRWGNMLKSNRRQNFPW</sequence>
<name>A0AAI9ZXE6_9PEZI</name>
<proteinExistence type="predicted"/>
<keyword evidence="1" id="KW-0812">Transmembrane</keyword>
<reference evidence="2" key="1">
    <citation type="submission" date="2021-06" db="EMBL/GenBank/DDBJ databases">
        <title>Comparative genomics, transcriptomics and evolutionary studies reveal genomic signatures of adaptation to plant cell wall in hemibiotrophic fungi.</title>
        <authorList>
            <consortium name="DOE Joint Genome Institute"/>
            <person name="Baroncelli R."/>
            <person name="Diaz J.F."/>
            <person name="Benocci T."/>
            <person name="Peng M."/>
            <person name="Battaglia E."/>
            <person name="Haridas S."/>
            <person name="Andreopoulos W."/>
            <person name="Labutti K."/>
            <person name="Pangilinan J."/>
            <person name="Floch G.L."/>
            <person name="Makela M.R."/>
            <person name="Henrissat B."/>
            <person name="Grigoriev I.V."/>
            <person name="Crouch J.A."/>
            <person name="De Vries R.P."/>
            <person name="Sukno S.A."/>
            <person name="Thon M.R."/>
        </authorList>
    </citation>
    <scope>NUCLEOTIDE SEQUENCE</scope>
    <source>
        <strain evidence="2">CBS 102054</strain>
    </source>
</reference>
<feature type="transmembrane region" description="Helical" evidence="1">
    <location>
        <begin position="6"/>
        <end position="27"/>
    </location>
</feature>
<evidence type="ECO:0000256" key="1">
    <source>
        <dbReference type="SAM" id="Phobius"/>
    </source>
</evidence>
<protein>
    <submittedName>
        <fullName evidence="2">Uncharacterized protein</fullName>
    </submittedName>
</protein>
<keyword evidence="1" id="KW-0472">Membrane</keyword>
<comment type="caution">
    <text evidence="2">The sequence shown here is derived from an EMBL/GenBank/DDBJ whole genome shotgun (WGS) entry which is preliminary data.</text>
</comment>
<gene>
    <name evidence="2" type="ORF">BDP81DRAFT_185695</name>
</gene>
<dbReference type="Proteomes" id="UP001243989">
    <property type="component" value="Unassembled WGS sequence"/>
</dbReference>
<dbReference type="RefSeq" id="XP_060448553.1">
    <property type="nucleotide sequence ID" value="XM_060582347.1"/>
</dbReference>